<comment type="caution">
    <text evidence="1">The sequence shown here is derived from an EMBL/GenBank/DDBJ whole genome shotgun (WGS) entry which is preliminary data.</text>
</comment>
<dbReference type="Proteomes" id="UP001278188">
    <property type="component" value="Unassembled WGS sequence"/>
</dbReference>
<evidence type="ECO:0000313" key="2">
    <source>
        <dbReference type="Proteomes" id="UP001278188"/>
    </source>
</evidence>
<dbReference type="EMBL" id="JASVDY010000001">
    <property type="protein sequence ID" value="MDV2468422.1"/>
    <property type="molecule type" value="Genomic_DNA"/>
</dbReference>
<dbReference type="RefSeq" id="WP_317082447.1">
    <property type="nucleotide sequence ID" value="NZ_JASVDY010000001.1"/>
</dbReference>
<accession>A0ABU3WDF5</accession>
<reference evidence="1 2" key="1">
    <citation type="submission" date="2023-06" db="EMBL/GenBank/DDBJ databases">
        <title>Genomic Analysis of Acinetobacter Strains Recovered from South Australian Aquatic Samples provides Insights into the Circulation of Antibiotic Resistance determinants in the Environment.</title>
        <authorList>
            <person name="Tobin L."/>
            <person name="Jarocki V.M."/>
            <person name="Kenyon J."/>
            <person name="Drigo B."/>
            <person name="Donner E."/>
            <person name="Djordjevic S.P."/>
            <person name="Hamidian M."/>
        </authorList>
    </citation>
    <scope>NUCLEOTIDE SEQUENCE [LARGE SCALE GENOMIC DNA]</scope>
    <source>
        <strain evidence="1 2">SAAc652</strain>
    </source>
</reference>
<name>A0ABU3WDF5_9GAMM</name>
<sequence length="93" mass="10701">MERELKLDELQQTLESEINKVKDLEKILSQKIYTDLSSDTSVHISLPYNSLGKIEKIIPLKQVDHFAAYPLSYAALNDYILHIPSHFTGYIHS</sequence>
<gene>
    <name evidence="1" type="ORF">QR674_05440</name>
</gene>
<proteinExistence type="predicted"/>
<keyword evidence="2" id="KW-1185">Reference proteome</keyword>
<protein>
    <submittedName>
        <fullName evidence="1">Uncharacterized protein</fullName>
    </submittedName>
</protein>
<evidence type="ECO:0000313" key="1">
    <source>
        <dbReference type="EMBL" id="MDV2468422.1"/>
    </source>
</evidence>
<organism evidence="1 2">
    <name type="scientific">Acinetobacter chinensis</name>
    <dbReference type="NCBI Taxonomy" id="2004650"/>
    <lineage>
        <taxon>Bacteria</taxon>
        <taxon>Pseudomonadati</taxon>
        <taxon>Pseudomonadota</taxon>
        <taxon>Gammaproteobacteria</taxon>
        <taxon>Moraxellales</taxon>
        <taxon>Moraxellaceae</taxon>
        <taxon>Acinetobacter</taxon>
    </lineage>
</organism>